<dbReference type="EMBL" id="CM056742">
    <property type="protein sequence ID" value="KAJ8676190.1"/>
    <property type="molecule type" value="Genomic_DNA"/>
</dbReference>
<organism evidence="1 2">
    <name type="scientific">Eretmocerus hayati</name>
    <dbReference type="NCBI Taxonomy" id="131215"/>
    <lineage>
        <taxon>Eukaryota</taxon>
        <taxon>Metazoa</taxon>
        <taxon>Ecdysozoa</taxon>
        <taxon>Arthropoda</taxon>
        <taxon>Hexapoda</taxon>
        <taxon>Insecta</taxon>
        <taxon>Pterygota</taxon>
        <taxon>Neoptera</taxon>
        <taxon>Endopterygota</taxon>
        <taxon>Hymenoptera</taxon>
        <taxon>Apocrita</taxon>
        <taxon>Proctotrupomorpha</taxon>
        <taxon>Chalcidoidea</taxon>
        <taxon>Aphelinidae</taxon>
        <taxon>Aphelininae</taxon>
        <taxon>Eretmocerus</taxon>
    </lineage>
</organism>
<keyword evidence="2" id="KW-1185">Reference proteome</keyword>
<gene>
    <name evidence="1" type="ORF">QAD02_011976</name>
</gene>
<dbReference type="Proteomes" id="UP001239111">
    <property type="component" value="Chromosome 2"/>
</dbReference>
<reference evidence="1" key="1">
    <citation type="submission" date="2023-04" db="EMBL/GenBank/DDBJ databases">
        <title>A chromosome-level genome assembly of the parasitoid wasp Eretmocerus hayati.</title>
        <authorList>
            <person name="Zhong Y."/>
            <person name="Liu S."/>
            <person name="Liu Y."/>
        </authorList>
    </citation>
    <scope>NUCLEOTIDE SEQUENCE</scope>
    <source>
        <strain evidence="1">ZJU_SS_LIU_2023</strain>
    </source>
</reference>
<protein>
    <submittedName>
        <fullName evidence="1">Uncharacterized protein</fullName>
    </submittedName>
</protein>
<evidence type="ECO:0000313" key="2">
    <source>
        <dbReference type="Proteomes" id="UP001239111"/>
    </source>
</evidence>
<comment type="caution">
    <text evidence="1">The sequence shown here is derived from an EMBL/GenBank/DDBJ whole genome shotgun (WGS) entry which is preliminary data.</text>
</comment>
<accession>A0ACC2NYB7</accession>
<sequence length="193" mass="22250">MSHSFFSEVTTHGQEEYIFFPARGENMKFSVRAQHDADIAFASGANESEILCEIIIGGSGNQYTTIRSNETKMYENKKYTPKILTNNDFRGFWVKWSGGNLTLGLEDERDPFLSSSVPNLSKLSYFGIRTLGVNGTWHIKEAPRTMTMRGDIMRKQLLQDDENYELLRKDQDNWDKVVEKLEELRKIPNVLQV</sequence>
<proteinExistence type="predicted"/>
<evidence type="ECO:0000313" key="1">
    <source>
        <dbReference type="EMBL" id="KAJ8676190.1"/>
    </source>
</evidence>
<name>A0ACC2NYB7_9HYME</name>